<dbReference type="Proteomes" id="UP001500339">
    <property type="component" value="Unassembled WGS sequence"/>
</dbReference>
<name>A0ABP3U8N7_9CLOT</name>
<dbReference type="EMBL" id="BAAACF010000003">
    <property type="protein sequence ID" value="GAA0726986.1"/>
    <property type="molecule type" value="Genomic_DNA"/>
</dbReference>
<reference evidence="3" key="1">
    <citation type="journal article" date="2019" name="Int. J. Syst. Evol. Microbiol.">
        <title>The Global Catalogue of Microorganisms (GCM) 10K type strain sequencing project: providing services to taxonomists for standard genome sequencing and annotation.</title>
        <authorList>
            <consortium name="The Broad Institute Genomics Platform"/>
            <consortium name="The Broad Institute Genome Sequencing Center for Infectious Disease"/>
            <person name="Wu L."/>
            <person name="Ma J."/>
        </authorList>
    </citation>
    <scope>NUCLEOTIDE SEQUENCE [LARGE SCALE GENOMIC DNA]</scope>
    <source>
        <strain evidence="3">JCM 1405</strain>
    </source>
</reference>
<dbReference type="InterPro" id="IPR014925">
    <property type="entry name" value="CGGC_dom"/>
</dbReference>
<proteinExistence type="predicted"/>
<dbReference type="Pfam" id="PF08821">
    <property type="entry name" value="CGGC"/>
    <property type="match status" value="1"/>
</dbReference>
<gene>
    <name evidence="2" type="ORF">GCM10008905_24090</name>
</gene>
<feature type="domain" description="CGGC" evidence="1">
    <location>
        <begin position="3"/>
        <end position="105"/>
    </location>
</feature>
<protein>
    <submittedName>
        <fullName evidence="2">CGGC domain-containing protein</fullName>
    </submittedName>
</protein>
<accession>A0ABP3U8N7</accession>
<dbReference type="SMART" id="SM01078">
    <property type="entry name" value="CGGC"/>
    <property type="match status" value="1"/>
</dbReference>
<evidence type="ECO:0000259" key="1">
    <source>
        <dbReference type="SMART" id="SM01078"/>
    </source>
</evidence>
<comment type="caution">
    <text evidence="2">The sequence shown here is derived from an EMBL/GenBank/DDBJ whole genome shotgun (WGS) entry which is preliminary data.</text>
</comment>
<organism evidence="2 3">
    <name type="scientific">Clostridium malenominatum</name>
    <dbReference type="NCBI Taxonomy" id="1539"/>
    <lineage>
        <taxon>Bacteria</taxon>
        <taxon>Bacillati</taxon>
        <taxon>Bacillota</taxon>
        <taxon>Clostridia</taxon>
        <taxon>Eubacteriales</taxon>
        <taxon>Clostridiaceae</taxon>
        <taxon>Clostridium</taxon>
    </lineage>
</organism>
<keyword evidence="3" id="KW-1185">Reference proteome</keyword>
<evidence type="ECO:0000313" key="2">
    <source>
        <dbReference type="EMBL" id="GAA0726986.1"/>
    </source>
</evidence>
<evidence type="ECO:0000313" key="3">
    <source>
        <dbReference type="Proteomes" id="UP001500339"/>
    </source>
</evidence>
<dbReference type="RefSeq" id="WP_343770016.1">
    <property type="nucleotide sequence ID" value="NZ_BAAACF010000003.1"/>
</dbReference>
<sequence length="112" mass="12396">MKKVGIINCYDVSTRCSGSGCFKAFNNKTGAFEEYEGEEIELVSFVHCNGCNEASVEEVLSKAKKMKAVGVEYIHLSSCVKAKCPLYDNFMIELSKEHNVVGYTHSKKKGSL</sequence>